<evidence type="ECO:0000313" key="3">
    <source>
        <dbReference type="Proteomes" id="UP000036261"/>
    </source>
</evidence>
<dbReference type="InterPro" id="IPR000595">
    <property type="entry name" value="cNMP-bd_dom"/>
</dbReference>
<dbReference type="InterPro" id="IPR018490">
    <property type="entry name" value="cNMP-bd_dom_sf"/>
</dbReference>
<keyword evidence="3" id="KW-1185">Reference proteome</keyword>
<gene>
    <name evidence="2" type="ORF">ACM46_16480</name>
</gene>
<dbReference type="Gene3D" id="2.60.120.10">
    <property type="entry name" value="Jelly Rolls"/>
    <property type="match status" value="1"/>
</dbReference>
<dbReference type="SUPFAM" id="SSF51206">
    <property type="entry name" value="cAMP-binding domain-like"/>
    <property type="match status" value="1"/>
</dbReference>
<evidence type="ECO:0000259" key="1">
    <source>
        <dbReference type="Pfam" id="PF00027"/>
    </source>
</evidence>
<reference evidence="2 3" key="1">
    <citation type="journal article" date="2013" name="Int. J. Syst. Evol. Microbiol.">
        <title>Chryseobacterium angstadtii sp. nov., isolated from a newt tank.</title>
        <authorList>
            <person name="Kirk K.E."/>
            <person name="Hoffman J.A."/>
            <person name="Smith K.A."/>
            <person name="Strahan B.L."/>
            <person name="Failor K.C."/>
            <person name="Krebs J.E."/>
            <person name="Gale A.N."/>
            <person name="Do T.D."/>
            <person name="Sontag T.C."/>
            <person name="Batties A.M."/>
            <person name="Mistiszyn K."/>
            <person name="Newman J.D."/>
        </authorList>
    </citation>
    <scope>NUCLEOTIDE SEQUENCE [LARGE SCALE GENOMIC DNA]</scope>
    <source>
        <strain evidence="2 3">KM</strain>
    </source>
</reference>
<protein>
    <submittedName>
        <fullName evidence="2">Crp/Fnr family transcriptional regulator</fullName>
    </submittedName>
</protein>
<proteinExistence type="predicted"/>
<dbReference type="Proteomes" id="UP000036261">
    <property type="component" value="Unassembled WGS sequence"/>
</dbReference>
<name>A0A0J7KX12_9FLAO</name>
<sequence length="189" mass="22524">MSEILKQQLLNVIEISDQEFDYILSHFTYKKLKKHQFLVQEEQQVMDDYFILSGCVKSYYTDAAGKVHIILFGTKDWWITDYEAYYYQKAATLNIDCIEDTEVLCLSNNNREKLCKELHKVEHFFRKKTNRRNVSLQKRILTLLSSSARERYEKFLSDYPDLVQKLPKHLLASYLGVTRETLSRLYTLK</sequence>
<dbReference type="PATRIC" id="fig|558151.6.peg.3485"/>
<comment type="caution">
    <text evidence="2">The sequence shown here is derived from an EMBL/GenBank/DDBJ whole genome shotgun (WGS) entry which is preliminary data.</text>
</comment>
<dbReference type="InterPro" id="IPR014710">
    <property type="entry name" value="RmlC-like_jellyroll"/>
</dbReference>
<dbReference type="AlphaFoldDB" id="A0A0J7KX12"/>
<evidence type="ECO:0000313" key="2">
    <source>
        <dbReference type="EMBL" id="KMQ61595.1"/>
    </source>
</evidence>
<accession>A0A0J7KX12</accession>
<dbReference type="OrthoDB" id="1092431at2"/>
<dbReference type="Pfam" id="PF00027">
    <property type="entry name" value="cNMP_binding"/>
    <property type="match status" value="1"/>
</dbReference>
<feature type="domain" description="Cyclic nucleotide-binding" evidence="1">
    <location>
        <begin position="30"/>
        <end position="116"/>
    </location>
</feature>
<dbReference type="RefSeq" id="WP_048507763.1">
    <property type="nucleotide sequence ID" value="NZ_LFND01000005.1"/>
</dbReference>
<dbReference type="CDD" id="cd00038">
    <property type="entry name" value="CAP_ED"/>
    <property type="match status" value="1"/>
</dbReference>
<dbReference type="STRING" id="558151.ACM46_16480"/>
<dbReference type="EMBL" id="LFND01000005">
    <property type="protein sequence ID" value="KMQ61595.1"/>
    <property type="molecule type" value="Genomic_DNA"/>
</dbReference>
<organism evidence="2 3">
    <name type="scientific">Chryseobacterium angstadtii</name>
    <dbReference type="NCBI Taxonomy" id="558151"/>
    <lineage>
        <taxon>Bacteria</taxon>
        <taxon>Pseudomonadati</taxon>
        <taxon>Bacteroidota</taxon>
        <taxon>Flavobacteriia</taxon>
        <taxon>Flavobacteriales</taxon>
        <taxon>Weeksellaceae</taxon>
        <taxon>Chryseobacterium group</taxon>
        <taxon>Chryseobacterium</taxon>
    </lineage>
</organism>